<proteinExistence type="predicted"/>
<dbReference type="EMBL" id="CP099431">
    <property type="protein sequence ID" value="USW59637.1"/>
    <property type="molecule type" value="Genomic_DNA"/>
</dbReference>
<keyword evidence="1" id="KW-0175">Coiled coil</keyword>
<name>A0A9Q9B995_9PEZI</name>
<protein>
    <submittedName>
        <fullName evidence="2">Uncharacterized protein</fullName>
    </submittedName>
</protein>
<keyword evidence="3" id="KW-1185">Reference proteome</keyword>
<dbReference type="Gene3D" id="1.10.287.1490">
    <property type="match status" value="1"/>
</dbReference>
<gene>
    <name evidence="2" type="ORF">Slin15195_G129560</name>
</gene>
<organism evidence="2 3">
    <name type="scientific">Septoria linicola</name>
    <dbReference type="NCBI Taxonomy" id="215465"/>
    <lineage>
        <taxon>Eukaryota</taxon>
        <taxon>Fungi</taxon>
        <taxon>Dikarya</taxon>
        <taxon>Ascomycota</taxon>
        <taxon>Pezizomycotina</taxon>
        <taxon>Dothideomycetes</taxon>
        <taxon>Dothideomycetidae</taxon>
        <taxon>Mycosphaerellales</taxon>
        <taxon>Mycosphaerellaceae</taxon>
        <taxon>Septoria</taxon>
    </lineage>
</organism>
<accession>A0A9Q9B995</accession>
<sequence length="319" mass="36451">MKTWNLTSLLHTITGSHRHEHARDGYTASTRRIKDYFDEGKIPSAYHIEAKDLLRLCAIAKISCDKKDIEDFFWWLAECEELPSSEDLGWIRTHPQNVTALISRTMSLWKSFDSASSRSSSPCSSLRSSSVSYSSSSSLSELAFFPERLMQLETENVLLKRDLAAQKKQMVLMQSNRFHGSVDAKANDLQKCNSTLQSQIMSFEAALQKKEEQIDAVAMRSRQVNRSLSELQKSHKNLQNQYKKSQHEVAALREKYEEAQAARLTLQGQLGRQLASIRKDNVEDSMNFVKRFGEFCKQQHFECKGMNASEGIQGRKPMI</sequence>
<dbReference type="AlphaFoldDB" id="A0A9Q9B995"/>
<reference evidence="2" key="1">
    <citation type="submission" date="2022-06" db="EMBL/GenBank/DDBJ databases">
        <title>Complete genome sequences of two strains of the flax pathogen Septoria linicola.</title>
        <authorList>
            <person name="Lapalu N."/>
            <person name="Simon A."/>
            <person name="Demenou B."/>
            <person name="Paumier D."/>
            <person name="Guillot M.-P."/>
            <person name="Gout L."/>
            <person name="Valade R."/>
        </authorList>
    </citation>
    <scope>NUCLEOTIDE SEQUENCE</scope>
    <source>
        <strain evidence="2">SE15195</strain>
    </source>
</reference>
<evidence type="ECO:0000313" key="2">
    <source>
        <dbReference type="EMBL" id="USW59637.1"/>
    </source>
</evidence>
<feature type="coiled-coil region" evidence="1">
    <location>
        <begin position="193"/>
        <end position="269"/>
    </location>
</feature>
<evidence type="ECO:0000256" key="1">
    <source>
        <dbReference type="SAM" id="Coils"/>
    </source>
</evidence>
<evidence type="ECO:0000313" key="3">
    <source>
        <dbReference type="Proteomes" id="UP001056384"/>
    </source>
</evidence>
<dbReference type="Proteomes" id="UP001056384">
    <property type="component" value="Chromosome 14"/>
</dbReference>